<dbReference type="PANTHER" id="PTHR15668">
    <property type="entry name" value="JM1 PROTEIN"/>
    <property type="match status" value="1"/>
</dbReference>
<feature type="transmembrane region" description="Helical" evidence="3">
    <location>
        <begin position="48"/>
        <end position="66"/>
    </location>
</feature>
<accession>A0A371FXX9</accession>
<keyword evidence="3" id="KW-1133">Transmembrane helix</keyword>
<keyword evidence="6" id="KW-1185">Reference proteome</keyword>
<gene>
    <name evidence="5" type="ORF">CR513_35974</name>
</gene>
<feature type="domain" description="CCDC22 coiled-coil" evidence="4">
    <location>
        <begin position="191"/>
        <end position="438"/>
    </location>
</feature>
<dbReference type="GO" id="GO:2000060">
    <property type="term" value="P:positive regulation of ubiquitin-dependent protein catabolic process"/>
    <property type="evidence" value="ECO:0007669"/>
    <property type="project" value="TreeGrafter"/>
</dbReference>
<keyword evidence="3" id="KW-0812">Transmembrane</keyword>
<protein>
    <submittedName>
        <fullName evidence="5">Coiled-coil domain-containing protein 22-like protein</fullName>
    </submittedName>
</protein>
<dbReference type="STRING" id="157652.A0A371FXX9"/>
<keyword evidence="1" id="KW-0175">Coiled coil</keyword>
<dbReference type="Pfam" id="PF05667">
    <property type="entry name" value="CCDC22_CC"/>
    <property type="match status" value="1"/>
</dbReference>
<dbReference type="InterPro" id="IPR008530">
    <property type="entry name" value="CCDC22"/>
</dbReference>
<dbReference type="PANTHER" id="PTHR15668:SF4">
    <property type="entry name" value="COILED-COIL DOMAIN-CONTAINING PROTEIN 22"/>
    <property type="match status" value="1"/>
</dbReference>
<comment type="caution">
    <text evidence="5">The sequence shown here is derived from an EMBL/GenBank/DDBJ whole genome shotgun (WGS) entry which is preliminary data.</text>
</comment>
<evidence type="ECO:0000256" key="1">
    <source>
        <dbReference type="SAM" id="Coils"/>
    </source>
</evidence>
<reference evidence="5" key="1">
    <citation type="submission" date="2018-05" db="EMBL/GenBank/DDBJ databases">
        <title>Draft genome of Mucuna pruriens seed.</title>
        <authorList>
            <person name="Nnadi N.E."/>
            <person name="Vos R."/>
            <person name="Hasami M.H."/>
            <person name="Devisetty U.K."/>
            <person name="Aguiy J.C."/>
        </authorList>
    </citation>
    <scope>NUCLEOTIDE SEQUENCE [LARGE SCALE GENOMIC DNA]</scope>
    <source>
        <strain evidence="5">JCA_2017</strain>
    </source>
</reference>
<evidence type="ECO:0000256" key="2">
    <source>
        <dbReference type="SAM" id="MobiDB-lite"/>
    </source>
</evidence>
<feature type="region of interest" description="Disordered" evidence="2">
    <location>
        <begin position="133"/>
        <end position="154"/>
    </location>
</feature>
<feature type="non-terminal residue" evidence="5">
    <location>
        <position position="1"/>
    </location>
</feature>
<feature type="transmembrane region" description="Helical" evidence="3">
    <location>
        <begin position="24"/>
        <end position="43"/>
    </location>
</feature>
<dbReference type="GO" id="GO:0097602">
    <property type="term" value="F:cullin family protein binding"/>
    <property type="evidence" value="ECO:0007669"/>
    <property type="project" value="TreeGrafter"/>
</dbReference>
<dbReference type="EMBL" id="QJKJ01007446">
    <property type="protein sequence ID" value="RDX83152.1"/>
    <property type="molecule type" value="Genomic_DNA"/>
</dbReference>
<organism evidence="5 6">
    <name type="scientific">Mucuna pruriens</name>
    <name type="common">Velvet bean</name>
    <name type="synonym">Dolichos pruriens</name>
    <dbReference type="NCBI Taxonomy" id="157652"/>
    <lineage>
        <taxon>Eukaryota</taxon>
        <taxon>Viridiplantae</taxon>
        <taxon>Streptophyta</taxon>
        <taxon>Embryophyta</taxon>
        <taxon>Tracheophyta</taxon>
        <taxon>Spermatophyta</taxon>
        <taxon>Magnoliopsida</taxon>
        <taxon>eudicotyledons</taxon>
        <taxon>Gunneridae</taxon>
        <taxon>Pentapetalae</taxon>
        <taxon>rosids</taxon>
        <taxon>fabids</taxon>
        <taxon>Fabales</taxon>
        <taxon>Fabaceae</taxon>
        <taxon>Papilionoideae</taxon>
        <taxon>50 kb inversion clade</taxon>
        <taxon>NPAAA clade</taxon>
        <taxon>indigoferoid/millettioid clade</taxon>
        <taxon>Phaseoleae</taxon>
        <taxon>Mucuna</taxon>
    </lineage>
</organism>
<keyword evidence="3" id="KW-0472">Membrane</keyword>
<evidence type="ECO:0000313" key="5">
    <source>
        <dbReference type="EMBL" id="RDX83152.1"/>
    </source>
</evidence>
<dbReference type="InterPro" id="IPR048348">
    <property type="entry name" value="CCDC22_CC"/>
</dbReference>
<evidence type="ECO:0000313" key="6">
    <source>
        <dbReference type="Proteomes" id="UP000257109"/>
    </source>
</evidence>
<dbReference type="AlphaFoldDB" id="A0A371FXX9"/>
<sequence>RLESDVLWNNPPPPGCFCFDRVDFGALFCQFCASVFAFSLFWYRRFMILLAFLLIMVLVSIEYIFWLRPFLYPSEEDLYKLIKLLVERISELYESEGLPTDSTEKEDDEGVIAGNYIVESTLNDLIMETQTHGTEGTKGDVSINKTNKDESSSKREGFIKDELNCVLNEKELLEGQVDVGRGLFGNEENRAHTRDGHLTAVKQNEKELIDEVTARTSELEHLEQELELMKEAAEIAFNNQHSVDYYLDQLNEQVQAKRNYLLTLESEDTVRKPLEERKRSLEESLYSNNPDTIEMLQKLREMQQEEQFILSEIMKREKEHLKLSADLEKQQKVASRKSHTDRINEITKNSRKQDADIERILKDTREVQLESNSIQERLHRTYTVVDEIIFREAKKDPTGLQVYRLLVSIHKGFEQISEKILATDRIRREVAEYETKLAATASRSLDLISIPLLRKMNSLNNIFRNSFEIGSHYFQKLKLILRPILGNNTLENSYRTSSNLNFLQGNLGIYGLSGIQTSFTFGSCKHLSMDKVELASEKSGMIVKRMNERILIIKRT</sequence>
<evidence type="ECO:0000256" key="3">
    <source>
        <dbReference type="SAM" id="Phobius"/>
    </source>
</evidence>
<proteinExistence type="predicted"/>
<dbReference type="Proteomes" id="UP000257109">
    <property type="component" value="Unassembled WGS sequence"/>
</dbReference>
<dbReference type="OrthoDB" id="10266736at2759"/>
<name>A0A371FXX9_MUCPR</name>
<feature type="coiled-coil region" evidence="1">
    <location>
        <begin position="205"/>
        <end position="267"/>
    </location>
</feature>
<feature type="non-terminal residue" evidence="5">
    <location>
        <position position="556"/>
    </location>
</feature>
<evidence type="ECO:0000259" key="4">
    <source>
        <dbReference type="Pfam" id="PF05667"/>
    </source>
</evidence>